<evidence type="ECO:0000256" key="3">
    <source>
        <dbReference type="PROSITE-ProRule" id="PRU10007"/>
    </source>
</evidence>
<dbReference type="PROSITE" id="PS00687">
    <property type="entry name" value="ALDEHYDE_DEHYDR_GLU"/>
    <property type="match status" value="1"/>
</dbReference>
<dbReference type="SUPFAM" id="SSF53720">
    <property type="entry name" value="ALDH-like"/>
    <property type="match status" value="1"/>
</dbReference>
<keyword evidence="7" id="KW-1185">Reference proteome</keyword>
<evidence type="ECO:0000256" key="2">
    <source>
        <dbReference type="ARBA" id="ARBA00023002"/>
    </source>
</evidence>
<proteinExistence type="inferred from homology"/>
<dbReference type="AlphaFoldDB" id="A0A1H4IPC6"/>
<dbReference type="InterPro" id="IPR016163">
    <property type="entry name" value="Ald_DH_C"/>
</dbReference>
<evidence type="ECO:0000259" key="5">
    <source>
        <dbReference type="Pfam" id="PF00171"/>
    </source>
</evidence>
<dbReference type="GO" id="GO:0005829">
    <property type="term" value="C:cytosol"/>
    <property type="evidence" value="ECO:0007669"/>
    <property type="project" value="TreeGrafter"/>
</dbReference>
<dbReference type="InterPro" id="IPR010102">
    <property type="entry name" value="Succ_semiAld_DH"/>
</dbReference>
<dbReference type="InterPro" id="IPR016162">
    <property type="entry name" value="Ald_DH_N"/>
</dbReference>
<dbReference type="InterPro" id="IPR029510">
    <property type="entry name" value="Ald_DH_CS_GLU"/>
</dbReference>
<dbReference type="InterPro" id="IPR015590">
    <property type="entry name" value="Aldehyde_DH_dom"/>
</dbReference>
<evidence type="ECO:0000256" key="1">
    <source>
        <dbReference type="ARBA" id="ARBA00009986"/>
    </source>
</evidence>
<accession>A0A1H4IPC6</accession>
<dbReference type="InterPro" id="IPR016161">
    <property type="entry name" value="Ald_DH/histidinol_DH"/>
</dbReference>
<keyword evidence="2 4" id="KW-0560">Oxidoreductase</keyword>
<dbReference type="Proteomes" id="UP000199064">
    <property type="component" value="Unassembled WGS sequence"/>
</dbReference>
<dbReference type="GO" id="GO:0009450">
    <property type="term" value="P:gamma-aminobutyric acid catabolic process"/>
    <property type="evidence" value="ECO:0007669"/>
    <property type="project" value="InterPro"/>
</dbReference>
<dbReference type="Gene3D" id="3.40.309.10">
    <property type="entry name" value="Aldehyde Dehydrogenase, Chain A, domain 2"/>
    <property type="match status" value="1"/>
</dbReference>
<feature type="active site" evidence="3">
    <location>
        <position position="255"/>
    </location>
</feature>
<protein>
    <submittedName>
        <fullName evidence="6">Succinate semialdehyde dehydrogenase</fullName>
    </submittedName>
</protein>
<dbReference type="InterPro" id="IPR016160">
    <property type="entry name" value="Ald_DH_CS_CYS"/>
</dbReference>
<organism evidence="6 7">
    <name type="scientific">Nitratireductor aquibiodomus</name>
    <dbReference type="NCBI Taxonomy" id="204799"/>
    <lineage>
        <taxon>Bacteria</taxon>
        <taxon>Pseudomonadati</taxon>
        <taxon>Pseudomonadota</taxon>
        <taxon>Alphaproteobacteria</taxon>
        <taxon>Hyphomicrobiales</taxon>
        <taxon>Phyllobacteriaceae</taxon>
        <taxon>Nitratireductor</taxon>
    </lineage>
</organism>
<dbReference type="Gene3D" id="3.40.605.10">
    <property type="entry name" value="Aldehyde Dehydrogenase, Chain A, domain 1"/>
    <property type="match status" value="1"/>
</dbReference>
<sequence>MLQKTSHFMRQANFIDGAWVEADSGQTIDVVNPANGQKIGTVPRAGTAETRRAIEAAETAFHSWKKTSADHRAKLLRGLHDAIMDNQNALAELLVMEQGKSFAEAKGEVGMSAAYILWYAEEGRRVYGDVVPSPWADRRILVTKEPVGVIGAITPWNFPSSMLARKLGPALASGCTAIAKPASQTPYSGLAWGVLCEEAGFPKGVVNILTGSASEIGDELCENPLVRKITFTGSTEIGKLLIQKTAGTVKKVSMELGGNAPFIVFDDADLDRAVEGAMAAKYRNSGQTCVCTNRFFVQAGIYDRFVEKLSAAAEKLKVGSGLEDGTQQGPLIDEKAVEKVEELIADATEKGGRVTAGGARHALGGSFFQPTVISNATPDMRFMQEEIFGPVAPVFRFETEEEAVKLANDTVFGLACYFYTGDLGRAFRVMEGLKYGLVGVNEGIITTVEAPFGGLKESGLGKEGGHQGIEDYLDTKYVCIGGLGL</sequence>
<dbReference type="FunFam" id="3.40.605.10:FF:000005">
    <property type="entry name" value="Succinate-semialdehyde dehydrogenase I"/>
    <property type="match status" value="1"/>
</dbReference>
<dbReference type="RefSeq" id="WP_090326051.1">
    <property type="nucleotide sequence ID" value="NZ_FNSL01000001.1"/>
</dbReference>
<dbReference type="Pfam" id="PF00171">
    <property type="entry name" value="Aldedh"/>
    <property type="match status" value="1"/>
</dbReference>
<feature type="domain" description="Aldehyde dehydrogenase" evidence="5">
    <location>
        <begin position="19"/>
        <end position="478"/>
    </location>
</feature>
<dbReference type="GO" id="GO:0004777">
    <property type="term" value="F:succinate-semialdehyde dehydrogenase (NAD+) activity"/>
    <property type="evidence" value="ECO:0007669"/>
    <property type="project" value="TreeGrafter"/>
</dbReference>
<comment type="similarity">
    <text evidence="1 4">Belongs to the aldehyde dehydrogenase family.</text>
</comment>
<dbReference type="InterPro" id="IPR050740">
    <property type="entry name" value="Aldehyde_DH_Superfamily"/>
</dbReference>
<reference evidence="7" key="1">
    <citation type="submission" date="2016-10" db="EMBL/GenBank/DDBJ databases">
        <authorList>
            <person name="Varghese N."/>
            <person name="Submissions S."/>
        </authorList>
    </citation>
    <scope>NUCLEOTIDE SEQUENCE [LARGE SCALE GENOMIC DNA]</scope>
    <source>
        <strain evidence="7">ES.061</strain>
    </source>
</reference>
<evidence type="ECO:0000256" key="4">
    <source>
        <dbReference type="RuleBase" id="RU003345"/>
    </source>
</evidence>
<gene>
    <name evidence="6" type="ORF">SAMN05216452_0202</name>
</gene>
<dbReference type="PANTHER" id="PTHR43353">
    <property type="entry name" value="SUCCINATE-SEMIALDEHYDE DEHYDROGENASE, MITOCHONDRIAL"/>
    <property type="match status" value="1"/>
</dbReference>
<dbReference type="PANTHER" id="PTHR43353:SF5">
    <property type="entry name" value="SUCCINATE-SEMIALDEHYDE DEHYDROGENASE, MITOCHONDRIAL"/>
    <property type="match status" value="1"/>
</dbReference>
<dbReference type="EMBL" id="FNSL01000001">
    <property type="protein sequence ID" value="SEB35148.1"/>
    <property type="molecule type" value="Genomic_DNA"/>
</dbReference>
<dbReference type="NCBIfam" id="TIGR01780">
    <property type="entry name" value="SSADH"/>
    <property type="match status" value="1"/>
</dbReference>
<dbReference type="FunFam" id="3.40.309.10:FF:000004">
    <property type="entry name" value="Succinate-semialdehyde dehydrogenase I"/>
    <property type="match status" value="1"/>
</dbReference>
<evidence type="ECO:0000313" key="7">
    <source>
        <dbReference type="Proteomes" id="UP000199064"/>
    </source>
</evidence>
<dbReference type="CDD" id="cd07103">
    <property type="entry name" value="ALDH_F5_SSADH_GabD"/>
    <property type="match status" value="1"/>
</dbReference>
<dbReference type="PROSITE" id="PS00070">
    <property type="entry name" value="ALDEHYDE_DEHYDR_CYS"/>
    <property type="match status" value="1"/>
</dbReference>
<name>A0A1H4IPC6_9HYPH</name>
<evidence type="ECO:0000313" key="6">
    <source>
        <dbReference type="EMBL" id="SEB35148.1"/>
    </source>
</evidence>